<evidence type="ECO:0000313" key="11">
    <source>
        <dbReference type="Proteomes" id="UP000553776"/>
    </source>
</evidence>
<gene>
    <name evidence="8" type="primary">divIB</name>
    <name evidence="10" type="ORF">H7B90_23880</name>
</gene>
<evidence type="ECO:0000259" key="9">
    <source>
        <dbReference type="PROSITE" id="PS51779"/>
    </source>
</evidence>
<evidence type="ECO:0000256" key="1">
    <source>
        <dbReference type="ARBA" id="ARBA00004370"/>
    </source>
</evidence>
<evidence type="ECO:0000256" key="2">
    <source>
        <dbReference type="ARBA" id="ARBA00022475"/>
    </source>
</evidence>
<protein>
    <recommendedName>
        <fullName evidence="8">Cell division protein DivIB</fullName>
    </recommendedName>
</protein>
<name>A0A841U5T8_9BACL</name>
<keyword evidence="11" id="KW-1185">Reference proteome</keyword>
<dbReference type="PANTHER" id="PTHR37820:SF1">
    <property type="entry name" value="CELL DIVISION PROTEIN FTSQ"/>
    <property type="match status" value="1"/>
</dbReference>
<evidence type="ECO:0000256" key="7">
    <source>
        <dbReference type="ARBA" id="ARBA00023306"/>
    </source>
</evidence>
<feature type="domain" description="POTRA" evidence="9">
    <location>
        <begin position="44"/>
        <end position="112"/>
    </location>
</feature>
<dbReference type="Pfam" id="PF08478">
    <property type="entry name" value="POTRA_1"/>
    <property type="match status" value="1"/>
</dbReference>
<evidence type="ECO:0000256" key="6">
    <source>
        <dbReference type="ARBA" id="ARBA00023136"/>
    </source>
</evidence>
<keyword evidence="3 8" id="KW-0132">Cell division</keyword>
<comment type="caution">
    <text evidence="10">The sequence shown here is derived from an EMBL/GenBank/DDBJ whole genome shotgun (WGS) entry which is preliminary data.</text>
</comment>
<dbReference type="AlphaFoldDB" id="A0A841U5T8"/>
<dbReference type="InterPro" id="IPR050487">
    <property type="entry name" value="FtsQ_DivIB"/>
</dbReference>
<dbReference type="Gene3D" id="3.10.20.310">
    <property type="entry name" value="membrane protein fhac"/>
    <property type="match status" value="1"/>
</dbReference>
<keyword evidence="4 8" id="KW-0812">Transmembrane</keyword>
<dbReference type="PROSITE" id="PS51779">
    <property type="entry name" value="POTRA"/>
    <property type="match status" value="1"/>
</dbReference>
<evidence type="ECO:0000256" key="4">
    <source>
        <dbReference type="ARBA" id="ARBA00022692"/>
    </source>
</evidence>
<evidence type="ECO:0000256" key="3">
    <source>
        <dbReference type="ARBA" id="ARBA00022618"/>
    </source>
</evidence>
<dbReference type="GO" id="GO:0032153">
    <property type="term" value="C:cell division site"/>
    <property type="evidence" value="ECO:0007669"/>
    <property type="project" value="UniProtKB-UniRule"/>
</dbReference>
<sequence>MAERIPALKREPEEKRKRGGKLLWIVIAIFVIAAVVLFFRSSLSRITEIEVTGAKHASASEVEKALGVEKGDSFFAGSSGTLEKRVKALKPVQSVQVSKVFPGKLTVRVTEYPEVAIELGAAGQASVVLANGYSVPLADGTTLPDMPVLTGWKADDPNRAALCAALGGMQASLLGDLSQISPDPSKAYPDRIKLYTRSRFEITTTIGRLPDNMVLISEIVENREPGTVVLLEANTYQPYSAQSAQHGGPETSGSQ</sequence>
<organism evidence="10 11">
    <name type="scientific">Cohnella xylanilytica</name>
    <dbReference type="NCBI Taxonomy" id="557555"/>
    <lineage>
        <taxon>Bacteria</taxon>
        <taxon>Bacillati</taxon>
        <taxon>Bacillota</taxon>
        <taxon>Bacilli</taxon>
        <taxon>Bacillales</taxon>
        <taxon>Paenibacillaceae</taxon>
        <taxon>Cohnella</taxon>
    </lineage>
</organism>
<keyword evidence="7 8" id="KW-0131">Cell cycle</keyword>
<feature type="transmembrane region" description="Helical" evidence="8">
    <location>
        <begin position="21"/>
        <end position="39"/>
    </location>
</feature>
<dbReference type="RefSeq" id="WP_185138405.1">
    <property type="nucleotide sequence ID" value="NZ_JACJVR010000092.1"/>
</dbReference>
<dbReference type="GO" id="GO:0005886">
    <property type="term" value="C:plasma membrane"/>
    <property type="evidence" value="ECO:0007669"/>
    <property type="project" value="UniProtKB-SubCell"/>
</dbReference>
<accession>A0A841U5T8</accession>
<dbReference type="PANTHER" id="PTHR37820">
    <property type="entry name" value="CELL DIVISION PROTEIN DIVIB"/>
    <property type="match status" value="1"/>
</dbReference>
<dbReference type="EMBL" id="JACJVR010000092">
    <property type="protein sequence ID" value="MBB6694438.1"/>
    <property type="molecule type" value="Genomic_DNA"/>
</dbReference>
<reference evidence="10 11" key="1">
    <citation type="submission" date="2020-08" db="EMBL/GenBank/DDBJ databases">
        <title>Cohnella phylogeny.</title>
        <authorList>
            <person name="Dunlap C."/>
        </authorList>
    </citation>
    <scope>NUCLEOTIDE SEQUENCE [LARGE SCALE GENOMIC DNA]</scope>
    <source>
        <strain evidence="10 11">DSM 25239</strain>
    </source>
</reference>
<dbReference type="InterPro" id="IPR013685">
    <property type="entry name" value="POTRA_FtsQ_type"/>
</dbReference>
<comment type="function">
    <text evidence="8">Cell division protein that may be involved in stabilizing or promoting the assembly of the division complex.</text>
</comment>
<dbReference type="HAMAP" id="MF_00912">
    <property type="entry name" value="DivIB"/>
    <property type="match status" value="1"/>
</dbReference>
<proteinExistence type="inferred from homology"/>
<dbReference type="Proteomes" id="UP000553776">
    <property type="component" value="Unassembled WGS sequence"/>
</dbReference>
<keyword evidence="6 8" id="KW-0472">Membrane</keyword>
<dbReference type="GO" id="GO:0043093">
    <property type="term" value="P:FtsZ-dependent cytokinesis"/>
    <property type="evidence" value="ECO:0007669"/>
    <property type="project" value="UniProtKB-UniRule"/>
</dbReference>
<comment type="similarity">
    <text evidence="8">Belongs to the FtsQ/DivIB family. DivIB subfamily.</text>
</comment>
<evidence type="ECO:0000256" key="8">
    <source>
        <dbReference type="HAMAP-Rule" id="MF_00912"/>
    </source>
</evidence>
<keyword evidence="5 8" id="KW-1133">Transmembrane helix</keyword>
<evidence type="ECO:0000313" key="10">
    <source>
        <dbReference type="EMBL" id="MBB6694438.1"/>
    </source>
</evidence>
<dbReference type="InterPro" id="IPR034746">
    <property type="entry name" value="POTRA"/>
</dbReference>
<dbReference type="InterPro" id="IPR026580">
    <property type="entry name" value="DivIB"/>
</dbReference>
<dbReference type="Gene3D" id="3.40.50.10960">
    <property type="match status" value="1"/>
</dbReference>
<comment type="subcellular location">
    <subcellularLocation>
        <location evidence="8">Cell membrane</location>
        <topology evidence="8">Single-pass type II membrane protein</topology>
    </subcellularLocation>
    <subcellularLocation>
        <location evidence="1">Membrane</location>
    </subcellularLocation>
    <text evidence="8">Localizes to the division septum.</text>
</comment>
<keyword evidence="2 8" id="KW-1003">Cell membrane</keyword>
<evidence type="ECO:0000256" key="5">
    <source>
        <dbReference type="ARBA" id="ARBA00022989"/>
    </source>
</evidence>